<accession>A0ABX0IWF9</accession>
<comment type="caution">
    <text evidence="1">The sequence shown here is derived from an EMBL/GenBank/DDBJ whole genome shotgun (WGS) entry which is preliminary data.</text>
</comment>
<reference evidence="1" key="1">
    <citation type="submission" date="2020-03" db="EMBL/GenBank/DDBJ databases">
        <title>Draft sequencing of Paenibacilllus sp. S3N08.</title>
        <authorList>
            <person name="Kim D.-U."/>
        </authorList>
    </citation>
    <scope>NUCLEOTIDE SEQUENCE</scope>
    <source>
        <strain evidence="1">S3N08</strain>
    </source>
</reference>
<name>A0ABX0IWF9_9BACL</name>
<evidence type="ECO:0000313" key="2">
    <source>
        <dbReference type="Proteomes" id="UP001165962"/>
    </source>
</evidence>
<protein>
    <submittedName>
        <fullName evidence="1">Uncharacterized protein</fullName>
    </submittedName>
</protein>
<proteinExistence type="predicted"/>
<evidence type="ECO:0000313" key="1">
    <source>
        <dbReference type="EMBL" id="NHN28244.1"/>
    </source>
</evidence>
<dbReference type="EMBL" id="JAAOIW010000001">
    <property type="protein sequence ID" value="NHN28244.1"/>
    <property type="molecule type" value="Genomic_DNA"/>
</dbReference>
<dbReference type="Proteomes" id="UP001165962">
    <property type="component" value="Unassembled WGS sequence"/>
</dbReference>
<dbReference type="RefSeq" id="WP_166144422.1">
    <property type="nucleotide sequence ID" value="NZ_JAAOIW010000001.1"/>
</dbReference>
<keyword evidence="2" id="KW-1185">Reference proteome</keyword>
<organism evidence="1 2">
    <name type="scientific">Paenibacillus agricola</name>
    <dbReference type="NCBI Taxonomy" id="2716264"/>
    <lineage>
        <taxon>Bacteria</taxon>
        <taxon>Bacillati</taxon>
        <taxon>Bacillota</taxon>
        <taxon>Bacilli</taxon>
        <taxon>Bacillales</taxon>
        <taxon>Paenibacillaceae</taxon>
        <taxon>Paenibacillus</taxon>
    </lineage>
</organism>
<sequence length="196" mass="21568">MLKRKGLRLRKMAIPEGPPATVSSLRITTGRALRLFQKTASDRAFALALGRANAAGHEQVRRLVQPLYQARIDVLGLDGFNIRFRNPQPTDSFGVLPATIQTRRANAGDLTIIARVVIPLYRAIVQDRAYAARIVRAVNALNNPSLTAIVREKISSARLVSVQAERVQPSPDFLSDTGFRLTIRTTGTARFLVSLV</sequence>
<gene>
    <name evidence="1" type="ORF">G9U52_00205</name>
</gene>